<dbReference type="AlphaFoldDB" id="F1ZCX2"/>
<keyword evidence="2" id="KW-1185">Reference proteome</keyword>
<dbReference type="GO" id="GO:0017148">
    <property type="term" value="P:negative regulation of translation"/>
    <property type="evidence" value="ECO:0007669"/>
    <property type="project" value="InterPro"/>
</dbReference>
<evidence type="ECO:0000313" key="2">
    <source>
        <dbReference type="Proteomes" id="UP000004728"/>
    </source>
</evidence>
<comment type="caution">
    <text evidence="1">The sequence shown here is derived from an EMBL/GenBank/DDBJ whole genome shotgun (WGS) entry which is preliminary data.</text>
</comment>
<dbReference type="InParanoid" id="F1ZCX2"/>
<dbReference type="STRING" id="983920.Y88_3853"/>
<dbReference type="InterPro" id="IPR038493">
    <property type="entry name" value="MqsR_sf"/>
</dbReference>
<protein>
    <recommendedName>
        <fullName evidence="3">Type II toxin-antitoxin system MqsR family toxin</fullName>
    </recommendedName>
</protein>
<dbReference type="Pfam" id="PF15723">
    <property type="entry name" value="MqsR_toxin"/>
    <property type="match status" value="1"/>
</dbReference>
<dbReference type="EMBL" id="AEWJ01000063">
    <property type="protein sequence ID" value="EGD57541.1"/>
    <property type="molecule type" value="Genomic_DNA"/>
</dbReference>
<dbReference type="eggNOG" id="ENOG5032TA0">
    <property type="taxonomic scope" value="Bacteria"/>
</dbReference>
<dbReference type="HOGENOM" id="CLU_161157_1_0_5"/>
<gene>
    <name evidence="1" type="ORF">Y88_3853</name>
</gene>
<dbReference type="GO" id="GO:0044010">
    <property type="term" value="P:single-species biofilm formation"/>
    <property type="evidence" value="ECO:0007669"/>
    <property type="project" value="InterPro"/>
</dbReference>
<name>F1ZCX2_9SPHN</name>
<dbReference type="Proteomes" id="UP000004728">
    <property type="component" value="Unassembled WGS sequence"/>
</dbReference>
<dbReference type="GO" id="GO:0009372">
    <property type="term" value="P:quorum sensing"/>
    <property type="evidence" value="ECO:0007669"/>
    <property type="project" value="InterPro"/>
</dbReference>
<proteinExistence type="predicted"/>
<dbReference type="Gene3D" id="3.30.2310.40">
    <property type="match status" value="1"/>
</dbReference>
<reference evidence="1 2" key="1">
    <citation type="journal article" date="2012" name="J. Bacteriol.">
        <title>Draft Genome Sequence of Novosphingobium nitrogenifigens Y88T.</title>
        <authorList>
            <person name="Strabala T.J."/>
            <person name="Macdonald L."/>
            <person name="Liu V."/>
            <person name="Smit A.M."/>
        </authorList>
    </citation>
    <scope>NUCLEOTIDE SEQUENCE [LARGE SCALE GENOMIC DNA]</scope>
    <source>
        <strain evidence="1 2">DSM 19370</strain>
    </source>
</reference>
<evidence type="ECO:0000313" key="1">
    <source>
        <dbReference type="EMBL" id="EGD57541.1"/>
    </source>
</evidence>
<evidence type="ECO:0008006" key="3">
    <source>
        <dbReference type="Google" id="ProtNLM"/>
    </source>
</evidence>
<dbReference type="InterPro" id="IPR031451">
    <property type="entry name" value="MqsR_toxin"/>
</dbReference>
<accession>F1ZCX2</accession>
<organism evidence="1 2">
    <name type="scientific">Novosphingobium nitrogenifigens DSM 19370</name>
    <dbReference type="NCBI Taxonomy" id="983920"/>
    <lineage>
        <taxon>Bacteria</taxon>
        <taxon>Pseudomonadati</taxon>
        <taxon>Pseudomonadota</taxon>
        <taxon>Alphaproteobacteria</taxon>
        <taxon>Sphingomonadales</taxon>
        <taxon>Sphingomonadaceae</taxon>
        <taxon>Novosphingobium</taxon>
    </lineage>
</organism>
<sequence>MDSLEITLKATRDAQALGYSRQDVVDVVQALEPGDFVKSETAHSPPNSKVWHDSYRIPFDGLWLYLKFAGETLIDIVLTSFKEA</sequence>